<organism evidence="2 3">
    <name type="scientific">Thioalkalicoccus limnaeus</name>
    <dbReference type="NCBI Taxonomy" id="120681"/>
    <lineage>
        <taxon>Bacteria</taxon>
        <taxon>Pseudomonadati</taxon>
        <taxon>Pseudomonadota</taxon>
        <taxon>Gammaproteobacteria</taxon>
        <taxon>Chromatiales</taxon>
        <taxon>Chromatiaceae</taxon>
        <taxon>Thioalkalicoccus</taxon>
    </lineage>
</organism>
<name>A0ABV4BB94_9GAMM</name>
<dbReference type="InterPro" id="IPR002035">
    <property type="entry name" value="VWF_A"/>
</dbReference>
<dbReference type="InterPro" id="IPR051928">
    <property type="entry name" value="NorD/CobT"/>
</dbReference>
<dbReference type="Pfam" id="PF00092">
    <property type="entry name" value="VWA"/>
    <property type="match status" value="1"/>
</dbReference>
<accession>A0ABV4BB94</accession>
<dbReference type="RefSeq" id="WP_369665910.1">
    <property type="nucleotide sequence ID" value="NZ_JBDKXB010000003.1"/>
</dbReference>
<evidence type="ECO:0000313" key="3">
    <source>
        <dbReference type="Proteomes" id="UP001564408"/>
    </source>
</evidence>
<evidence type="ECO:0000259" key="1">
    <source>
        <dbReference type="PROSITE" id="PS50234"/>
    </source>
</evidence>
<proteinExistence type="predicted"/>
<evidence type="ECO:0000313" key="2">
    <source>
        <dbReference type="EMBL" id="MEY6431527.1"/>
    </source>
</evidence>
<dbReference type="CDD" id="cd01454">
    <property type="entry name" value="vWA_norD_type"/>
    <property type="match status" value="1"/>
</dbReference>
<keyword evidence="3" id="KW-1185">Reference proteome</keyword>
<feature type="domain" description="VWFA" evidence="1">
    <location>
        <begin position="595"/>
        <end position="786"/>
    </location>
</feature>
<dbReference type="SMART" id="SM00327">
    <property type="entry name" value="VWA"/>
    <property type="match status" value="1"/>
</dbReference>
<dbReference type="Gene3D" id="3.40.50.410">
    <property type="entry name" value="von Willebrand factor, type A domain"/>
    <property type="match status" value="1"/>
</dbReference>
<protein>
    <submittedName>
        <fullName evidence="2">VWA domain-containing protein</fullName>
    </submittedName>
</protein>
<dbReference type="EMBL" id="JBDKXB010000003">
    <property type="protein sequence ID" value="MEY6431527.1"/>
    <property type="molecule type" value="Genomic_DNA"/>
</dbReference>
<dbReference type="Proteomes" id="UP001564408">
    <property type="component" value="Unassembled WGS sequence"/>
</dbReference>
<dbReference type="SUPFAM" id="SSF53300">
    <property type="entry name" value="vWA-like"/>
    <property type="match status" value="1"/>
</dbReference>
<dbReference type="PANTHER" id="PTHR41248">
    <property type="entry name" value="NORD PROTEIN"/>
    <property type="match status" value="1"/>
</dbReference>
<sequence>MSIDFSEHLSCLSSDPNHAHRQALEASYQEAARLMSPRGLENYLTGIRAMCSLGKGEDLTLTFVQEMPLVAKEVGEDVVPDVVAHLMKLASLTSGTVIALHLAHLPLAASRLGDADVLRGYLNLVHQLAGKVPRGLRPMMENLDELLSKLTLGGLRRWALWGAQAHQRDLDGQMAYFGLKTESSRAVLQKERRGTLFVDNQRRLNFYLRALWARAFFMRPTSGDYERRQGLKPFIADFQIHLPDAFDTHRGIGGVEIYRAAAAHCAAHLVYTREPISAEQLSPAQMKFIELFEDARIEHLACCDFPGLGKLWLQFFTAPLTLDDEARDLHPTVDLMMRVARALLDRNYQDSDPLVMETATAFRAELATRAGDNQISWDAGVTLYHKVVARLPLPNLRVLEDWPLPYRDDNAYVWSFRENPFIARGLDYLPASQKQVRKYVSAIEMANEVDVETAGDDAQEIWVCATEFFPYEDEGVSFNETEGKEPISEPYHYQEWDYQVQLFRPDWATVIEQRQGRGDPALIDGILTKHKPVASRIRRLIDALQPQGVVRKRGYEEGEELDLNAAVRAMIDIRRGTMPDPRINIRITRHVRDLAILVLLDLSESTNERIDQQDPDSPTVLELARESTGLLAWAIAGIGDAFALHGFASDGRHEVQYYRFKDFHQGYDDEAKSRLAGMKGGLSTRMGAALRHAGWHLAQQSAQKRLVLLITDGEPADIDERDPQYLRHDTKKAVEELATRGIHCYCLTLDPEADRYVARIFGENRYSIVDQVERLPERLPAVFAALTA</sequence>
<dbReference type="InterPro" id="IPR036465">
    <property type="entry name" value="vWFA_dom_sf"/>
</dbReference>
<dbReference type="PANTHER" id="PTHR41248:SF1">
    <property type="entry name" value="NORD PROTEIN"/>
    <property type="match status" value="1"/>
</dbReference>
<gene>
    <name evidence="2" type="ORF">ABC977_03790</name>
</gene>
<dbReference type="PROSITE" id="PS50234">
    <property type="entry name" value="VWFA"/>
    <property type="match status" value="1"/>
</dbReference>
<comment type="caution">
    <text evidence="2">The sequence shown here is derived from an EMBL/GenBank/DDBJ whole genome shotgun (WGS) entry which is preliminary data.</text>
</comment>
<reference evidence="2 3" key="1">
    <citation type="submission" date="2024-05" db="EMBL/GenBank/DDBJ databases">
        <title>Genome Sequence and Characterization of the New Strain Purple Sulfur Bacterium of Genus Thioalkalicoccus.</title>
        <authorList>
            <person name="Bryantseva I.A."/>
            <person name="Kyndt J.A."/>
            <person name="Imhoff J.F."/>
        </authorList>
    </citation>
    <scope>NUCLEOTIDE SEQUENCE [LARGE SCALE GENOMIC DNA]</scope>
    <source>
        <strain evidence="2 3">Um2</strain>
    </source>
</reference>